<dbReference type="InterPro" id="IPR024932">
    <property type="entry name" value="ApbE"/>
</dbReference>
<evidence type="ECO:0000256" key="11">
    <source>
        <dbReference type="ARBA" id="ARBA00048540"/>
    </source>
</evidence>
<dbReference type="GO" id="GO:0016740">
    <property type="term" value="F:transferase activity"/>
    <property type="evidence" value="ECO:0007669"/>
    <property type="project" value="UniProtKB-KW"/>
</dbReference>
<dbReference type="SUPFAM" id="SSF143631">
    <property type="entry name" value="ApbE-like"/>
    <property type="match status" value="1"/>
</dbReference>
<comment type="similarity">
    <text evidence="2 12">Belongs to the ApbE family.</text>
</comment>
<organism evidence="13 14">
    <name type="scientific">Psychrosphaera aquimarina</name>
    <dbReference type="NCBI Taxonomy" id="2044854"/>
    <lineage>
        <taxon>Bacteria</taxon>
        <taxon>Pseudomonadati</taxon>
        <taxon>Pseudomonadota</taxon>
        <taxon>Gammaproteobacteria</taxon>
        <taxon>Alteromonadales</taxon>
        <taxon>Pseudoalteromonadaceae</taxon>
        <taxon>Psychrosphaera</taxon>
    </lineage>
</organism>
<evidence type="ECO:0000256" key="2">
    <source>
        <dbReference type="ARBA" id="ARBA00008282"/>
    </source>
</evidence>
<dbReference type="Pfam" id="PF02424">
    <property type="entry name" value="ApbE"/>
    <property type="match status" value="1"/>
</dbReference>
<evidence type="ECO:0000313" key="13">
    <source>
        <dbReference type="EMBL" id="MDU0113133.1"/>
    </source>
</evidence>
<evidence type="ECO:0000256" key="1">
    <source>
        <dbReference type="ARBA" id="ARBA00001946"/>
    </source>
</evidence>
<keyword evidence="7 12" id="KW-0479">Metal-binding</keyword>
<evidence type="ECO:0000256" key="9">
    <source>
        <dbReference type="ARBA" id="ARBA00022842"/>
    </source>
</evidence>
<comment type="catalytic activity">
    <reaction evidence="11 12">
        <text>L-threonyl-[protein] + FAD = FMN-L-threonyl-[protein] + AMP + H(+)</text>
        <dbReference type="Rhea" id="RHEA:36847"/>
        <dbReference type="Rhea" id="RHEA-COMP:11060"/>
        <dbReference type="Rhea" id="RHEA-COMP:11061"/>
        <dbReference type="ChEBI" id="CHEBI:15378"/>
        <dbReference type="ChEBI" id="CHEBI:30013"/>
        <dbReference type="ChEBI" id="CHEBI:57692"/>
        <dbReference type="ChEBI" id="CHEBI:74257"/>
        <dbReference type="ChEBI" id="CHEBI:456215"/>
        <dbReference type="EC" id="2.7.1.180"/>
    </reaction>
</comment>
<keyword evidence="9 12" id="KW-0460">Magnesium</keyword>
<evidence type="ECO:0000256" key="10">
    <source>
        <dbReference type="ARBA" id="ARBA00031306"/>
    </source>
</evidence>
<keyword evidence="6 12" id="KW-0808">Transferase</keyword>
<evidence type="ECO:0000313" key="14">
    <source>
        <dbReference type="Proteomes" id="UP001257914"/>
    </source>
</evidence>
<dbReference type="Gene3D" id="3.10.520.10">
    <property type="entry name" value="ApbE-like domains"/>
    <property type="match status" value="1"/>
</dbReference>
<dbReference type="Proteomes" id="UP001257914">
    <property type="component" value="Unassembled WGS sequence"/>
</dbReference>
<evidence type="ECO:0000256" key="12">
    <source>
        <dbReference type="PIRNR" id="PIRNR006268"/>
    </source>
</evidence>
<evidence type="ECO:0000256" key="7">
    <source>
        <dbReference type="ARBA" id="ARBA00022723"/>
    </source>
</evidence>
<sequence>MNRKFSIHSNGQNHSVTFNAMASPCEVIFDGIEANKVEHLADIISKEVWRIEDKYSRYNPDSTCSAINNSNGIATAIDEETFALLTFAEQCYQLSDGLFDITSGVLRKVWNFDQSDNLPSAKAVKSILPLVGWQQVKFDSNTITLPKDMEIDFGGIGKEYAVDKVGALINALTEHPALVNFGGDLLATKPRSDGQPWRVGIEHPAFKNKATTVISFYRGGIATSGDANRFLEKNNQRYGHILNVKTGWPIEHAPRSVTIASENCLNAGMLATLSMLQEENAESFLIENEIKHWIFRD</sequence>
<dbReference type="EC" id="2.7.1.180" evidence="3 12"/>
<protein>
    <recommendedName>
        <fullName evidence="4 12">FAD:protein FMN transferase</fullName>
        <ecNumber evidence="3 12">2.7.1.180</ecNumber>
    </recommendedName>
    <alternativeName>
        <fullName evidence="10 12">Flavin transferase</fullName>
    </alternativeName>
</protein>
<comment type="cofactor">
    <cofactor evidence="1">
        <name>Mg(2+)</name>
        <dbReference type="ChEBI" id="CHEBI:18420"/>
    </cofactor>
</comment>
<keyword evidence="8 12" id="KW-0274">FAD</keyword>
<evidence type="ECO:0000256" key="4">
    <source>
        <dbReference type="ARBA" id="ARBA00016337"/>
    </source>
</evidence>
<evidence type="ECO:0000256" key="3">
    <source>
        <dbReference type="ARBA" id="ARBA00011955"/>
    </source>
</evidence>
<comment type="caution">
    <text evidence="13">The sequence shown here is derived from an EMBL/GenBank/DDBJ whole genome shotgun (WGS) entry which is preliminary data.</text>
</comment>
<reference evidence="13 14" key="1">
    <citation type="submission" date="2023-10" db="EMBL/GenBank/DDBJ databases">
        <title>Psychrosphaera aquimaarina strain SW33 isolated from seawater.</title>
        <authorList>
            <person name="Bayburt H."/>
            <person name="Kim J.M."/>
            <person name="Choi B.J."/>
            <person name="Jeon C.O."/>
        </authorList>
    </citation>
    <scope>NUCLEOTIDE SEQUENCE [LARGE SCALE GENOMIC DNA]</scope>
    <source>
        <strain evidence="13 14">KCTC 52743</strain>
    </source>
</reference>
<evidence type="ECO:0000256" key="5">
    <source>
        <dbReference type="ARBA" id="ARBA00022630"/>
    </source>
</evidence>
<dbReference type="InterPro" id="IPR003374">
    <property type="entry name" value="ApbE-like_sf"/>
</dbReference>
<gene>
    <name evidence="13" type="ORF">RT723_09010</name>
</gene>
<accession>A0ABU3R0E3</accession>
<evidence type="ECO:0000256" key="6">
    <source>
        <dbReference type="ARBA" id="ARBA00022679"/>
    </source>
</evidence>
<evidence type="ECO:0000256" key="8">
    <source>
        <dbReference type="ARBA" id="ARBA00022827"/>
    </source>
</evidence>
<dbReference type="PANTHER" id="PTHR30040:SF2">
    <property type="entry name" value="FAD:PROTEIN FMN TRANSFERASE"/>
    <property type="match status" value="1"/>
</dbReference>
<dbReference type="PANTHER" id="PTHR30040">
    <property type="entry name" value="THIAMINE BIOSYNTHESIS LIPOPROTEIN APBE"/>
    <property type="match status" value="1"/>
</dbReference>
<proteinExistence type="inferred from homology"/>
<dbReference type="PIRSF" id="PIRSF006268">
    <property type="entry name" value="ApbE"/>
    <property type="match status" value="1"/>
</dbReference>
<keyword evidence="5 12" id="KW-0285">Flavoprotein</keyword>
<keyword evidence="14" id="KW-1185">Reference proteome</keyword>
<name>A0ABU3R0E3_9GAMM</name>
<dbReference type="RefSeq" id="WP_315946741.1">
    <property type="nucleotide sequence ID" value="NZ_JAWCUA010000007.1"/>
</dbReference>
<dbReference type="EMBL" id="JAWCUA010000007">
    <property type="protein sequence ID" value="MDU0113133.1"/>
    <property type="molecule type" value="Genomic_DNA"/>
</dbReference>